<accession>A0A495XCW2</accession>
<dbReference type="InterPro" id="IPR003382">
    <property type="entry name" value="Flavoprotein"/>
</dbReference>
<dbReference type="InterPro" id="IPR036551">
    <property type="entry name" value="Flavin_trans-like"/>
</dbReference>
<reference evidence="2 3" key="1">
    <citation type="submission" date="2018-10" db="EMBL/GenBank/DDBJ databases">
        <title>Sequencing the genomes of 1000 actinobacteria strains.</title>
        <authorList>
            <person name="Klenk H.-P."/>
        </authorList>
    </citation>
    <scope>NUCLEOTIDE SEQUENCE [LARGE SCALE GENOMIC DNA]</scope>
    <source>
        <strain evidence="2 3">DSM 43911</strain>
    </source>
</reference>
<feature type="domain" description="Flavoprotein" evidence="1">
    <location>
        <begin position="9"/>
        <end position="125"/>
    </location>
</feature>
<evidence type="ECO:0000313" key="3">
    <source>
        <dbReference type="Proteomes" id="UP000272729"/>
    </source>
</evidence>
<keyword evidence="3" id="KW-1185">Reference proteome</keyword>
<protein>
    <submittedName>
        <fullName evidence="2">Flavoprotein</fullName>
    </submittedName>
</protein>
<dbReference type="Gene3D" id="3.40.50.1950">
    <property type="entry name" value="Flavin prenyltransferase-like"/>
    <property type="match status" value="1"/>
</dbReference>
<sequence length="175" mass="18692">MTARRWLYLVCSAAPPVLRIEGMVELLTRAGWEVVLIATPTAASWVDLDTIGTRTGCLVRVAARPPGEDMSLPRADAVVAAPLTFNTINKWAAGFSDSVALGVLNELLSADVPILAAPCVKALLRAHPAYDESITRLTAARVKVLDPDAITGRGPDGLATFDWRFIADELARLTG</sequence>
<dbReference type="Proteomes" id="UP000272729">
    <property type="component" value="Unassembled WGS sequence"/>
</dbReference>
<dbReference type="RefSeq" id="WP_246029727.1">
    <property type="nucleotide sequence ID" value="NZ_JBIUBA010000002.1"/>
</dbReference>
<dbReference type="SUPFAM" id="SSF52507">
    <property type="entry name" value="Homo-oligomeric flavin-containing Cys decarboxylases, HFCD"/>
    <property type="match status" value="1"/>
</dbReference>
<organism evidence="2 3">
    <name type="scientific">Saccharothrix variisporea</name>
    <dbReference type="NCBI Taxonomy" id="543527"/>
    <lineage>
        <taxon>Bacteria</taxon>
        <taxon>Bacillati</taxon>
        <taxon>Actinomycetota</taxon>
        <taxon>Actinomycetes</taxon>
        <taxon>Pseudonocardiales</taxon>
        <taxon>Pseudonocardiaceae</taxon>
        <taxon>Saccharothrix</taxon>
    </lineage>
</organism>
<name>A0A495XCW2_9PSEU</name>
<gene>
    <name evidence="2" type="ORF">DFJ66_2598</name>
</gene>
<proteinExistence type="predicted"/>
<evidence type="ECO:0000313" key="2">
    <source>
        <dbReference type="EMBL" id="RKT69378.1"/>
    </source>
</evidence>
<dbReference type="EMBL" id="RBXR01000001">
    <property type="protein sequence ID" value="RKT69378.1"/>
    <property type="molecule type" value="Genomic_DNA"/>
</dbReference>
<dbReference type="Pfam" id="PF02441">
    <property type="entry name" value="Flavoprotein"/>
    <property type="match status" value="1"/>
</dbReference>
<dbReference type="GO" id="GO:0003824">
    <property type="term" value="F:catalytic activity"/>
    <property type="evidence" value="ECO:0007669"/>
    <property type="project" value="InterPro"/>
</dbReference>
<evidence type="ECO:0000259" key="1">
    <source>
        <dbReference type="Pfam" id="PF02441"/>
    </source>
</evidence>
<comment type="caution">
    <text evidence="2">The sequence shown here is derived from an EMBL/GenBank/DDBJ whole genome shotgun (WGS) entry which is preliminary data.</text>
</comment>
<dbReference type="AlphaFoldDB" id="A0A495XCW2"/>